<reference evidence="6" key="1">
    <citation type="submission" date="2005-09" db="EMBL/GenBank/DDBJ databases">
        <title>Annotation of the Aspergillus terreus NIH2624 genome.</title>
        <authorList>
            <person name="Birren B.W."/>
            <person name="Lander E.S."/>
            <person name="Galagan J.E."/>
            <person name="Nusbaum C."/>
            <person name="Devon K."/>
            <person name="Henn M."/>
            <person name="Ma L.-J."/>
            <person name="Jaffe D.B."/>
            <person name="Butler J."/>
            <person name="Alvarez P."/>
            <person name="Gnerre S."/>
            <person name="Grabherr M."/>
            <person name="Kleber M."/>
            <person name="Mauceli E.W."/>
            <person name="Brockman W."/>
            <person name="Rounsley S."/>
            <person name="Young S.K."/>
            <person name="LaButti K."/>
            <person name="Pushparaj V."/>
            <person name="DeCaprio D."/>
            <person name="Crawford M."/>
            <person name="Koehrsen M."/>
            <person name="Engels R."/>
            <person name="Montgomery P."/>
            <person name="Pearson M."/>
            <person name="Howarth C."/>
            <person name="Larson L."/>
            <person name="Luoma S."/>
            <person name="White J."/>
            <person name="Alvarado L."/>
            <person name="Kodira C.D."/>
            <person name="Zeng Q."/>
            <person name="Oleary S."/>
            <person name="Yandava C."/>
            <person name="Denning D.W."/>
            <person name="Nierman W.C."/>
            <person name="Milne T."/>
            <person name="Madden K."/>
        </authorList>
    </citation>
    <scope>NUCLEOTIDE SEQUENCE [LARGE SCALE GENOMIC DNA]</scope>
    <source>
        <strain evidence="6">NIH 2624 / FGSC A1156</strain>
    </source>
</reference>
<dbReference type="InterPro" id="IPR045851">
    <property type="entry name" value="AMP-bd_C_sf"/>
</dbReference>
<proteinExistence type="inferred from homology"/>
<dbReference type="GeneID" id="4320710"/>
<sequence length="585" mass="64437">MHDQDRVVAVPAHHGPNVLPNFPLFSKLLRLAHRCPPPIAVRDVHAGVEKTYLQLLGDVLQLRSILQRRLSQEVLQQLEKEDEVYIALLAPGGYEYVVGFLAILAVGAAVVPICASTPLLRRECSTNCIILCKTAVSVPVKEACYFVQKAQCAAILCSAAASGLARSTIQQINTSRQPPFAALTIAEHLGTTAVAREDIFISSNRFLDLNRAGLVIFTSGTTGPPKGVVHRRGQLTENAEIIAEQYRITDTDTAQHLLPVHHATGIGITLLPYLISGACVEFRSGGFDPAWTWDRWRRPGITVFSGVPTMYTRLKQYFEDVISTMPADARDEYIQGARRLRILLCGTSALPSPVQAFWTKLLNGKPILTRYGATEIGSIFKVDLDPDDTLANSVGRLEPGVSIKLTDEGLLLVKGPLMFSKYLFDTQATIDSHDEDGYFRTGDVVHQEGPYYTILGRASLDIIKSGGYKLSALDIERELLGLEYISEAMVVGVPDDEFGQRVAAAICLATKHRNKKLTLEALRTDLRDRLAGYKLPTVLRVLDGELPKSGTGKVQKKILGPVYFPSNYDSNPEVQVWRKARRPKL</sequence>
<dbReference type="InterPro" id="IPR020845">
    <property type="entry name" value="AMP-binding_CS"/>
</dbReference>
<dbReference type="Proteomes" id="UP000007963">
    <property type="component" value="Unassembled WGS sequence"/>
</dbReference>
<dbReference type="Gene3D" id="3.40.50.12780">
    <property type="entry name" value="N-terminal domain of ligase-like"/>
    <property type="match status" value="1"/>
</dbReference>
<dbReference type="OMA" id="YMRMMRY"/>
<dbReference type="PANTHER" id="PTHR43201:SF8">
    <property type="entry name" value="ACYL-COA SYNTHETASE FAMILY MEMBER 3"/>
    <property type="match status" value="1"/>
</dbReference>
<dbReference type="GO" id="GO:0031956">
    <property type="term" value="F:medium-chain fatty acid-CoA ligase activity"/>
    <property type="evidence" value="ECO:0007669"/>
    <property type="project" value="TreeGrafter"/>
</dbReference>
<dbReference type="InterPro" id="IPR042099">
    <property type="entry name" value="ANL_N_sf"/>
</dbReference>
<gene>
    <name evidence="5" type="ORF">ATEG_05325</name>
</gene>
<evidence type="ECO:0000313" key="6">
    <source>
        <dbReference type="Proteomes" id="UP000007963"/>
    </source>
</evidence>
<dbReference type="InterPro" id="IPR000873">
    <property type="entry name" value="AMP-dep_synth/lig_dom"/>
</dbReference>
<dbReference type="AlphaFoldDB" id="Q0CLV9"/>
<evidence type="ECO:0008006" key="7">
    <source>
        <dbReference type="Google" id="ProtNLM"/>
    </source>
</evidence>
<evidence type="ECO:0000259" key="3">
    <source>
        <dbReference type="Pfam" id="PF00501"/>
    </source>
</evidence>
<dbReference type="eggNOG" id="KOG1176">
    <property type="taxonomic scope" value="Eukaryota"/>
</dbReference>
<evidence type="ECO:0000259" key="4">
    <source>
        <dbReference type="Pfam" id="PF13193"/>
    </source>
</evidence>
<dbReference type="EMBL" id="CH476600">
    <property type="protein sequence ID" value="EAU34394.1"/>
    <property type="molecule type" value="Genomic_DNA"/>
</dbReference>
<keyword evidence="2" id="KW-0812">Transmembrane</keyword>
<dbReference type="OrthoDB" id="2962993at2759"/>
<evidence type="ECO:0000313" key="5">
    <source>
        <dbReference type="EMBL" id="EAU34394.1"/>
    </source>
</evidence>
<organism evidence="5 6">
    <name type="scientific">Aspergillus terreus (strain NIH 2624 / FGSC A1156)</name>
    <dbReference type="NCBI Taxonomy" id="341663"/>
    <lineage>
        <taxon>Eukaryota</taxon>
        <taxon>Fungi</taxon>
        <taxon>Dikarya</taxon>
        <taxon>Ascomycota</taxon>
        <taxon>Pezizomycotina</taxon>
        <taxon>Eurotiomycetes</taxon>
        <taxon>Eurotiomycetidae</taxon>
        <taxon>Eurotiales</taxon>
        <taxon>Aspergillaceae</taxon>
        <taxon>Aspergillus</taxon>
        <taxon>Aspergillus subgen. Circumdati</taxon>
    </lineage>
</organism>
<accession>Q0CLV9</accession>
<dbReference type="PANTHER" id="PTHR43201">
    <property type="entry name" value="ACYL-COA SYNTHETASE"/>
    <property type="match status" value="1"/>
</dbReference>
<dbReference type="VEuPathDB" id="FungiDB:ATEG_05325"/>
<dbReference type="PROSITE" id="PS00455">
    <property type="entry name" value="AMP_BINDING"/>
    <property type="match status" value="1"/>
</dbReference>
<dbReference type="Pfam" id="PF00501">
    <property type="entry name" value="AMP-binding"/>
    <property type="match status" value="1"/>
</dbReference>
<dbReference type="GO" id="GO:0006631">
    <property type="term" value="P:fatty acid metabolic process"/>
    <property type="evidence" value="ECO:0007669"/>
    <property type="project" value="TreeGrafter"/>
</dbReference>
<evidence type="ECO:0000256" key="2">
    <source>
        <dbReference type="SAM" id="Phobius"/>
    </source>
</evidence>
<feature type="transmembrane region" description="Helical" evidence="2">
    <location>
        <begin position="96"/>
        <end position="120"/>
    </location>
</feature>
<dbReference type="STRING" id="341663.Q0CLV9"/>
<dbReference type="SUPFAM" id="SSF56801">
    <property type="entry name" value="Acetyl-CoA synthetase-like"/>
    <property type="match status" value="1"/>
</dbReference>
<dbReference type="Pfam" id="PF13193">
    <property type="entry name" value="AMP-binding_C"/>
    <property type="match status" value="1"/>
</dbReference>
<keyword evidence="2" id="KW-0472">Membrane</keyword>
<keyword evidence="2" id="KW-1133">Transmembrane helix</keyword>
<name>Q0CLV9_ASPTN</name>
<dbReference type="InterPro" id="IPR025110">
    <property type="entry name" value="AMP-bd_C"/>
</dbReference>
<dbReference type="RefSeq" id="XP_001214503.1">
    <property type="nucleotide sequence ID" value="XM_001214503.1"/>
</dbReference>
<feature type="domain" description="AMP-binding enzyme C-terminal" evidence="4">
    <location>
        <begin position="475"/>
        <end position="553"/>
    </location>
</feature>
<feature type="domain" description="AMP-dependent synthetase/ligase" evidence="3">
    <location>
        <begin position="39"/>
        <end position="423"/>
    </location>
</feature>
<dbReference type="HOGENOM" id="CLU_000022_59_11_1"/>
<comment type="similarity">
    <text evidence="1">Belongs to the ATP-dependent AMP-binding enzyme family.</text>
</comment>
<protein>
    <recommendedName>
        <fullName evidence="7">AMP-dependent synthetase/ligase domain-containing protein</fullName>
    </recommendedName>
</protein>
<evidence type="ECO:0000256" key="1">
    <source>
        <dbReference type="ARBA" id="ARBA00006432"/>
    </source>
</evidence>
<dbReference type="Gene3D" id="3.30.300.30">
    <property type="match status" value="1"/>
</dbReference>